<evidence type="ECO:0000313" key="1">
    <source>
        <dbReference type="EMBL" id="OJH37927.1"/>
    </source>
</evidence>
<reference evidence="1 2" key="2">
    <citation type="submission" date="2016-12" db="EMBL/GenBank/DDBJ databases">
        <title>Draft Genome Sequence of Cystobacter ferrugineus Strain Cbfe23.</title>
        <authorList>
            <person name="Akbar S."/>
            <person name="Dowd S.E."/>
            <person name="Stevens D.C."/>
        </authorList>
    </citation>
    <scope>NUCLEOTIDE SEQUENCE [LARGE SCALE GENOMIC DNA]</scope>
    <source>
        <strain evidence="1 2">Cbfe23</strain>
    </source>
</reference>
<organism evidence="1 2">
    <name type="scientific">Cystobacter ferrugineus</name>
    <dbReference type="NCBI Taxonomy" id="83449"/>
    <lineage>
        <taxon>Bacteria</taxon>
        <taxon>Pseudomonadati</taxon>
        <taxon>Myxococcota</taxon>
        <taxon>Myxococcia</taxon>
        <taxon>Myxococcales</taxon>
        <taxon>Cystobacterineae</taxon>
        <taxon>Archangiaceae</taxon>
        <taxon>Cystobacter</taxon>
    </lineage>
</organism>
<dbReference type="STRING" id="83449.BON30_27605"/>
<accession>A0A1L9B6R0</accession>
<gene>
    <name evidence="1" type="ORF">BON30_27605</name>
</gene>
<name>A0A1L9B6R0_9BACT</name>
<dbReference type="Proteomes" id="UP000182229">
    <property type="component" value="Unassembled WGS sequence"/>
</dbReference>
<comment type="caution">
    <text evidence="1">The sequence shown here is derived from an EMBL/GenBank/DDBJ whole genome shotgun (WGS) entry which is preliminary data.</text>
</comment>
<proteinExistence type="predicted"/>
<reference evidence="2" key="1">
    <citation type="submission" date="2016-11" db="EMBL/GenBank/DDBJ databases">
        <authorList>
            <person name="Shukria A."/>
            <person name="Stevens D.C."/>
        </authorList>
    </citation>
    <scope>NUCLEOTIDE SEQUENCE [LARGE SCALE GENOMIC DNA]</scope>
    <source>
        <strain evidence="2">Cbfe23</strain>
    </source>
</reference>
<dbReference type="EMBL" id="MPIN01000007">
    <property type="protein sequence ID" value="OJH37927.1"/>
    <property type="molecule type" value="Genomic_DNA"/>
</dbReference>
<sequence>MRHLPRMRRTLLILSMLSLLALGGAGWVQTRSPGDNPLSRHALAPSDQMRLTGFVEERLPAGSYLYLRVRAPDGSRHWVATLSTAASRESAVQVQVFARADDFHSRRLGRDFSPLLFGSVQAAPSASR</sequence>
<keyword evidence="2" id="KW-1185">Reference proteome</keyword>
<protein>
    <submittedName>
        <fullName evidence="1">Uncharacterized protein</fullName>
    </submittedName>
</protein>
<dbReference type="AlphaFoldDB" id="A0A1L9B6R0"/>
<evidence type="ECO:0000313" key="2">
    <source>
        <dbReference type="Proteomes" id="UP000182229"/>
    </source>
</evidence>